<dbReference type="GO" id="GO:0004806">
    <property type="term" value="F:triacylglycerol lipase activity"/>
    <property type="evidence" value="ECO:0007669"/>
    <property type="project" value="TreeGrafter"/>
</dbReference>
<evidence type="ECO:0000313" key="6">
    <source>
        <dbReference type="Proteomes" id="UP000472676"/>
    </source>
</evidence>
<feature type="domain" description="SGNH hydrolase-type esterase" evidence="4">
    <location>
        <begin position="42"/>
        <end position="276"/>
    </location>
</feature>
<evidence type="ECO:0000259" key="4">
    <source>
        <dbReference type="Pfam" id="PF13472"/>
    </source>
</evidence>
<keyword evidence="3" id="KW-1133">Transmembrane helix</keyword>
<dbReference type="Pfam" id="PF13472">
    <property type="entry name" value="Lipase_GDSL_2"/>
    <property type="match status" value="1"/>
</dbReference>
<dbReference type="AlphaFoldDB" id="A0A6M2BPJ7"/>
<dbReference type="GO" id="GO:0019433">
    <property type="term" value="P:triglyceride catabolic process"/>
    <property type="evidence" value="ECO:0007669"/>
    <property type="project" value="TreeGrafter"/>
</dbReference>
<dbReference type="EMBL" id="JAAMOW010000002">
    <property type="protein sequence ID" value="NGY04115.1"/>
    <property type="molecule type" value="Genomic_DNA"/>
</dbReference>
<comment type="caution">
    <text evidence="5">The sequence shown here is derived from an EMBL/GenBank/DDBJ whole genome shotgun (WGS) entry which is preliminary data.</text>
</comment>
<evidence type="ECO:0000313" key="5">
    <source>
        <dbReference type="EMBL" id="NGY04115.1"/>
    </source>
</evidence>
<reference evidence="5 6" key="1">
    <citation type="journal article" date="2014" name="Int. J. Syst. Evol. Microbiol.">
        <title>Solimonas terrae sp. nov., isolated from soil.</title>
        <authorList>
            <person name="Kim S.J."/>
            <person name="Moon J.Y."/>
            <person name="Weon H.Y."/>
            <person name="Ahn J.H."/>
            <person name="Chen W.M."/>
            <person name="Kwon S.W."/>
        </authorList>
    </citation>
    <scope>NUCLEOTIDE SEQUENCE [LARGE SCALE GENOMIC DNA]</scope>
    <source>
        <strain evidence="5 6">KIS83-12</strain>
    </source>
</reference>
<keyword evidence="6" id="KW-1185">Reference proteome</keyword>
<name>A0A6M2BPJ7_9GAMM</name>
<protein>
    <submittedName>
        <fullName evidence="5">SGNH/GDSL hydrolase family protein</fullName>
    </submittedName>
</protein>
<dbReference type="InterPro" id="IPR013830">
    <property type="entry name" value="SGNH_hydro"/>
</dbReference>
<feature type="disulfide bond" evidence="2">
    <location>
        <begin position="64"/>
        <end position="88"/>
    </location>
</feature>
<proteinExistence type="predicted"/>
<organism evidence="5 6">
    <name type="scientific">Solimonas terrae</name>
    <dbReference type="NCBI Taxonomy" id="1396819"/>
    <lineage>
        <taxon>Bacteria</taxon>
        <taxon>Pseudomonadati</taxon>
        <taxon>Pseudomonadota</taxon>
        <taxon>Gammaproteobacteria</taxon>
        <taxon>Nevskiales</taxon>
        <taxon>Nevskiaceae</taxon>
        <taxon>Solimonas</taxon>
    </lineage>
</organism>
<dbReference type="SUPFAM" id="SSF52266">
    <property type="entry name" value="SGNH hydrolase"/>
    <property type="match status" value="1"/>
</dbReference>
<evidence type="ECO:0000256" key="2">
    <source>
        <dbReference type="PIRSR" id="PIRSR637460-2"/>
    </source>
</evidence>
<dbReference type="Proteomes" id="UP000472676">
    <property type="component" value="Unassembled WGS sequence"/>
</dbReference>
<keyword evidence="3" id="KW-0812">Transmembrane</keyword>
<feature type="disulfide bond" evidence="2">
    <location>
        <begin position="202"/>
        <end position="250"/>
    </location>
</feature>
<feature type="disulfide bond" evidence="2">
    <location>
        <begin position="138"/>
        <end position="152"/>
    </location>
</feature>
<keyword evidence="5" id="KW-0378">Hydrolase</keyword>
<accession>A0A6M2BPJ7</accession>
<dbReference type="InterPro" id="IPR036514">
    <property type="entry name" value="SGNH_hydro_sf"/>
</dbReference>
<keyword evidence="2" id="KW-1015">Disulfide bond</keyword>
<dbReference type="PANTHER" id="PTHR37981:SF1">
    <property type="entry name" value="SGNH HYDROLASE-TYPE ESTERASE DOMAIN-CONTAINING PROTEIN"/>
    <property type="match status" value="1"/>
</dbReference>
<dbReference type="CDD" id="cd01823">
    <property type="entry name" value="SEST_like"/>
    <property type="match status" value="1"/>
</dbReference>
<sequence>MLRKLMRGLGWTLAILLAVVLVLIAWIHHEGRPPHGRAQYVAMGSSFAAGPAITTRAADSPWFCARSQDNYAHQLARLRQLSLVDVSCGGATTRHILGGGFLMLPPQLDAVTSDTELVTITIGGNDIDYIGNMMALGCDASTPWYLRRVGACRSRSVGRMEQDLRDTALRMGRIVDEIHRRAPKAKVVLVTYQTVLPDQGTCERLGLSDAQVAQMRDIADQLADTTRRVAQQHGALLLDAASLTHGHDVCAADAWMNGMRPSRGLLGAPLHPTLAAMTAIAQALDALLDQAPPAS</sequence>
<dbReference type="PANTHER" id="PTHR37981">
    <property type="entry name" value="LIPASE 2"/>
    <property type="match status" value="1"/>
</dbReference>
<dbReference type="InterPro" id="IPR037460">
    <property type="entry name" value="SEST-like"/>
</dbReference>
<gene>
    <name evidence="5" type="ORF">G7Y85_05005</name>
</gene>
<feature type="active site" evidence="1">
    <location>
        <position position="271"/>
    </location>
</feature>
<feature type="active site" description="Nucleophile" evidence="1">
    <location>
        <position position="46"/>
    </location>
</feature>
<evidence type="ECO:0000256" key="3">
    <source>
        <dbReference type="SAM" id="Phobius"/>
    </source>
</evidence>
<keyword evidence="3" id="KW-0472">Membrane</keyword>
<dbReference type="Gene3D" id="3.40.50.1110">
    <property type="entry name" value="SGNH hydrolase"/>
    <property type="match status" value="1"/>
</dbReference>
<evidence type="ECO:0000256" key="1">
    <source>
        <dbReference type="PIRSR" id="PIRSR637460-1"/>
    </source>
</evidence>
<feature type="transmembrane region" description="Helical" evidence="3">
    <location>
        <begin position="9"/>
        <end position="27"/>
    </location>
</feature>